<protein>
    <recommendedName>
        <fullName evidence="3">Ycf48-like protein</fullName>
    </recommendedName>
</protein>
<dbReference type="Proteomes" id="UP000075670">
    <property type="component" value="Unassembled WGS sequence"/>
</dbReference>
<organism evidence="1 2">
    <name type="scientific">Moorella mulderi DSM 14980</name>
    <dbReference type="NCBI Taxonomy" id="1122241"/>
    <lineage>
        <taxon>Bacteria</taxon>
        <taxon>Bacillati</taxon>
        <taxon>Bacillota</taxon>
        <taxon>Clostridia</taxon>
        <taxon>Neomoorellales</taxon>
        <taxon>Neomoorellaceae</taxon>
        <taxon>Neomoorella</taxon>
    </lineage>
</organism>
<reference evidence="1 2" key="1">
    <citation type="submission" date="2016-02" db="EMBL/GenBank/DDBJ databases">
        <title>Genome sequence of Moorella mulderi DSM 14980.</title>
        <authorList>
            <person name="Poehlein A."/>
            <person name="Daniel R."/>
        </authorList>
    </citation>
    <scope>NUCLEOTIDE SEQUENCE [LARGE SCALE GENOMIC DNA]</scope>
    <source>
        <strain evidence="1 2">DSM 14980</strain>
    </source>
</reference>
<evidence type="ECO:0000313" key="2">
    <source>
        <dbReference type="Proteomes" id="UP000075670"/>
    </source>
</evidence>
<dbReference type="RefSeq" id="WP_062279970.1">
    <property type="nucleotide sequence ID" value="NZ_LTBC01000001.1"/>
</dbReference>
<dbReference type="SUPFAM" id="SSF110296">
    <property type="entry name" value="Oligoxyloglucan reducing end-specific cellobiohydrolase"/>
    <property type="match status" value="1"/>
</dbReference>
<keyword evidence="2" id="KW-1185">Reference proteome</keyword>
<evidence type="ECO:0008006" key="3">
    <source>
        <dbReference type="Google" id="ProtNLM"/>
    </source>
</evidence>
<dbReference type="PATRIC" id="fig|1122241.3.peg.31"/>
<accession>A0A151B0A8</accession>
<sequence length="64" mass="6892">MTACDLARALEKCKKVRKLDFVTGKAGWLLLATADGQGTELLKSTDGGSTWQLVPIDIDAGQRE</sequence>
<gene>
    <name evidence="1" type="ORF">MOMUL_00270</name>
</gene>
<name>A0A151B0A8_9FIRM</name>
<evidence type="ECO:0000313" key="1">
    <source>
        <dbReference type="EMBL" id="KYH33326.1"/>
    </source>
</evidence>
<dbReference type="AlphaFoldDB" id="A0A151B0A8"/>
<comment type="caution">
    <text evidence="1">The sequence shown here is derived from an EMBL/GenBank/DDBJ whole genome shotgun (WGS) entry which is preliminary data.</text>
</comment>
<proteinExistence type="predicted"/>
<dbReference type="OrthoDB" id="1900320at2"/>
<dbReference type="EMBL" id="LTBC01000001">
    <property type="protein sequence ID" value="KYH33326.1"/>
    <property type="molecule type" value="Genomic_DNA"/>
</dbReference>